<evidence type="ECO:0000313" key="8">
    <source>
        <dbReference type="Proteomes" id="UP000799424"/>
    </source>
</evidence>
<reference evidence="7" key="1">
    <citation type="journal article" date="2020" name="Stud. Mycol.">
        <title>101 Dothideomycetes genomes: a test case for predicting lifestyles and emergence of pathogens.</title>
        <authorList>
            <person name="Haridas S."/>
            <person name="Albert R."/>
            <person name="Binder M."/>
            <person name="Bloem J."/>
            <person name="Labutti K."/>
            <person name="Salamov A."/>
            <person name="Andreopoulos B."/>
            <person name="Baker S."/>
            <person name="Barry K."/>
            <person name="Bills G."/>
            <person name="Bluhm B."/>
            <person name="Cannon C."/>
            <person name="Castanera R."/>
            <person name="Culley D."/>
            <person name="Daum C."/>
            <person name="Ezra D."/>
            <person name="Gonzalez J."/>
            <person name="Henrissat B."/>
            <person name="Kuo A."/>
            <person name="Liang C."/>
            <person name="Lipzen A."/>
            <person name="Lutzoni F."/>
            <person name="Magnuson J."/>
            <person name="Mondo S."/>
            <person name="Nolan M."/>
            <person name="Ohm R."/>
            <person name="Pangilinan J."/>
            <person name="Park H.-J."/>
            <person name="Ramirez L."/>
            <person name="Alfaro M."/>
            <person name="Sun H."/>
            <person name="Tritt A."/>
            <person name="Yoshinaga Y."/>
            <person name="Zwiers L.-H."/>
            <person name="Turgeon B."/>
            <person name="Goodwin S."/>
            <person name="Spatafora J."/>
            <person name="Crous P."/>
            <person name="Grigoriev I."/>
        </authorList>
    </citation>
    <scope>NUCLEOTIDE SEQUENCE</scope>
    <source>
        <strain evidence="7">CBS 113818</strain>
    </source>
</reference>
<dbReference type="GO" id="GO:0016787">
    <property type="term" value="F:hydrolase activity"/>
    <property type="evidence" value="ECO:0007669"/>
    <property type="project" value="UniProtKB-KW"/>
</dbReference>
<keyword evidence="3" id="KW-0964">Secreted</keyword>
<dbReference type="Proteomes" id="UP000799424">
    <property type="component" value="Unassembled WGS sequence"/>
</dbReference>
<dbReference type="PANTHER" id="PTHR33353">
    <property type="entry name" value="PUTATIVE (AFU_ORTHOLOGUE AFUA_1G12560)-RELATED"/>
    <property type="match status" value="1"/>
</dbReference>
<feature type="chain" id="PRO_5025566383" evidence="5">
    <location>
        <begin position="18"/>
        <end position="254"/>
    </location>
</feature>
<name>A0A6A6ZVR2_9PLEO</name>
<feature type="signal peptide" evidence="5">
    <location>
        <begin position="1"/>
        <end position="17"/>
    </location>
</feature>
<evidence type="ECO:0000256" key="5">
    <source>
        <dbReference type="SAM" id="SignalP"/>
    </source>
</evidence>
<dbReference type="EMBL" id="MU006229">
    <property type="protein sequence ID" value="KAF2824679.1"/>
    <property type="molecule type" value="Genomic_DNA"/>
</dbReference>
<evidence type="ECO:0000256" key="4">
    <source>
        <dbReference type="ARBA" id="ARBA00023157"/>
    </source>
</evidence>
<evidence type="ECO:0000259" key="6">
    <source>
        <dbReference type="Pfam" id="PF03443"/>
    </source>
</evidence>
<evidence type="ECO:0000256" key="3">
    <source>
        <dbReference type="ARBA" id="ARBA00022525"/>
    </source>
</evidence>
<dbReference type="Gene3D" id="2.70.50.70">
    <property type="match status" value="1"/>
</dbReference>
<proteinExistence type="predicted"/>
<dbReference type="PANTHER" id="PTHR33353:SF34">
    <property type="entry name" value="ENDO-BETA-1,4-GLUCANASE D"/>
    <property type="match status" value="1"/>
</dbReference>
<dbReference type="AlphaFoldDB" id="A0A6A6ZVR2"/>
<dbReference type="GO" id="GO:0005576">
    <property type="term" value="C:extracellular region"/>
    <property type="evidence" value="ECO:0007669"/>
    <property type="project" value="UniProtKB-SubCell"/>
</dbReference>
<dbReference type="InterPro" id="IPR005103">
    <property type="entry name" value="AA9_LPMO"/>
</dbReference>
<gene>
    <name evidence="7" type="ORF">CC86DRAFT_468015</name>
</gene>
<dbReference type="Pfam" id="PF03443">
    <property type="entry name" value="AA9"/>
    <property type="match status" value="1"/>
</dbReference>
<keyword evidence="8" id="KW-1185">Reference proteome</keyword>
<sequence length="254" mass="27528">MLSLILTLLSTIPSVSTHGRITNITTSSDAIYSGWDPASPTPSPPLAAWNASNLGNIFIPPSRFNTSDIICHFDATPGALHINVAAGDTLKLQWNEWPTSHVGPVLSYLAQRTGAPKEKLKWVKIDELGWLNDTGWDDLMLGGTWASNVLIANDFQWTVRIPKGLAKGDYVLRHEIIALHVADELDGAQAYPQCVNVRVVKGGTKRVVGGVLGTQLYGVEDRGILVDVHGHIEGYEIPGPKVWSGAEGVRQPNQ</sequence>
<comment type="subcellular location">
    <subcellularLocation>
        <location evidence="2">Secreted</location>
    </subcellularLocation>
</comment>
<keyword evidence="5" id="KW-0732">Signal</keyword>
<keyword evidence="4" id="KW-1015">Disulfide bond</keyword>
<dbReference type="CDD" id="cd21175">
    <property type="entry name" value="LPMO_AA9"/>
    <property type="match status" value="1"/>
</dbReference>
<evidence type="ECO:0000256" key="1">
    <source>
        <dbReference type="ARBA" id="ARBA00001973"/>
    </source>
</evidence>
<feature type="domain" description="Auxiliary Activity family 9 catalytic" evidence="6">
    <location>
        <begin position="18"/>
        <end position="229"/>
    </location>
</feature>
<comment type="cofactor">
    <cofactor evidence="1">
        <name>Cu(2+)</name>
        <dbReference type="ChEBI" id="CHEBI:29036"/>
    </cofactor>
</comment>
<evidence type="ECO:0000313" key="7">
    <source>
        <dbReference type="EMBL" id="KAF2824679.1"/>
    </source>
</evidence>
<dbReference type="InterPro" id="IPR049892">
    <property type="entry name" value="AA9"/>
</dbReference>
<evidence type="ECO:0000256" key="2">
    <source>
        <dbReference type="ARBA" id="ARBA00004613"/>
    </source>
</evidence>
<accession>A0A6A6ZVR2</accession>
<protein>
    <submittedName>
        <fullName evidence="7">Glycoside hydrolase</fullName>
    </submittedName>
</protein>
<keyword evidence="7" id="KW-0378">Hydrolase</keyword>
<organism evidence="7 8">
    <name type="scientific">Ophiobolus disseminans</name>
    <dbReference type="NCBI Taxonomy" id="1469910"/>
    <lineage>
        <taxon>Eukaryota</taxon>
        <taxon>Fungi</taxon>
        <taxon>Dikarya</taxon>
        <taxon>Ascomycota</taxon>
        <taxon>Pezizomycotina</taxon>
        <taxon>Dothideomycetes</taxon>
        <taxon>Pleosporomycetidae</taxon>
        <taxon>Pleosporales</taxon>
        <taxon>Pleosporineae</taxon>
        <taxon>Phaeosphaeriaceae</taxon>
        <taxon>Ophiobolus</taxon>
    </lineage>
</organism>
<dbReference type="OrthoDB" id="4849160at2759"/>